<dbReference type="AlphaFoldDB" id="A0A3E2B0Y4"/>
<reference evidence="1 2" key="1">
    <citation type="submission" date="2018-07" db="EMBL/GenBank/DDBJ databases">
        <title>GABA Modulating Bacteria of the Human Gut Microbiota.</title>
        <authorList>
            <person name="Strandwitz P."/>
            <person name="Kim K.H."/>
            <person name="Terekhova D."/>
            <person name="Liu J.K."/>
            <person name="Sharma A."/>
            <person name="Levering J."/>
            <person name="Mcdonald D."/>
            <person name="Dietrich D."/>
            <person name="Ramadhar T.R."/>
            <person name="Lekbua A."/>
            <person name="Mroue N."/>
            <person name="Liston C."/>
            <person name="Stewart E.J."/>
            <person name="Dubin M.J."/>
            <person name="Zengler K."/>
            <person name="Knight R."/>
            <person name="Gilbert J.A."/>
            <person name="Clardy J."/>
            <person name="Lewis K."/>
        </authorList>
    </citation>
    <scope>NUCLEOTIDE SEQUENCE [LARGE SCALE GENOMIC DNA]</scope>
    <source>
        <strain evidence="1 2">KLE1738</strain>
    </source>
</reference>
<proteinExistence type="predicted"/>
<sequence>MYEKDFFERLNLQQLCAFLRTGGRLSPKAVEHGTLWERIRRAEDAWEAAMKAYRDKILTTDWSDLPPRGEAAVLEELQGGIMDAECRLESLYFEAGFHAGIRIGWELAAAQEPEQ</sequence>
<dbReference type="GeneID" id="97996314"/>
<evidence type="ECO:0000313" key="1">
    <source>
        <dbReference type="EMBL" id="RFT05703.1"/>
    </source>
</evidence>
<name>A0A3E2B0Y4_9FIRM</name>
<accession>A0A3E2B0Y4</accession>
<organism evidence="1 2">
    <name type="scientific">Evtepia gabavorous</name>
    <dbReference type="NCBI Taxonomy" id="2211183"/>
    <lineage>
        <taxon>Bacteria</taxon>
        <taxon>Bacillati</taxon>
        <taxon>Bacillota</taxon>
        <taxon>Clostridia</taxon>
        <taxon>Eubacteriales</taxon>
        <taxon>Evtepia</taxon>
    </lineage>
</organism>
<dbReference type="EMBL" id="QQRQ01000034">
    <property type="protein sequence ID" value="RFT05703.1"/>
    <property type="molecule type" value="Genomic_DNA"/>
</dbReference>
<keyword evidence="2" id="KW-1185">Reference proteome</keyword>
<comment type="caution">
    <text evidence="1">The sequence shown here is derived from an EMBL/GenBank/DDBJ whole genome shotgun (WGS) entry which is preliminary data.</text>
</comment>
<protein>
    <submittedName>
        <fullName evidence="1">Uncharacterized protein</fullName>
    </submittedName>
</protein>
<dbReference type="Proteomes" id="UP000260649">
    <property type="component" value="Unassembled WGS sequence"/>
</dbReference>
<evidence type="ECO:0000313" key="2">
    <source>
        <dbReference type="Proteomes" id="UP000260649"/>
    </source>
</evidence>
<dbReference type="RefSeq" id="WP_021920793.1">
    <property type="nucleotide sequence ID" value="NZ_CAKXKJ010000001.1"/>
</dbReference>
<gene>
    <name evidence="1" type="ORF">DV520_11270</name>
</gene>